<protein>
    <recommendedName>
        <fullName evidence="2">FecR protein domain-containing protein</fullName>
    </recommendedName>
</protein>
<evidence type="ECO:0000313" key="4">
    <source>
        <dbReference type="Proteomes" id="UP000005778"/>
    </source>
</evidence>
<evidence type="ECO:0000313" key="3">
    <source>
        <dbReference type="EMBL" id="EIM64799.1"/>
    </source>
</evidence>
<accession>I5B5N6</accession>
<dbReference type="InterPro" id="IPR006860">
    <property type="entry name" value="FecR"/>
</dbReference>
<dbReference type="PANTHER" id="PTHR38731:SF1">
    <property type="entry name" value="FECR PROTEIN DOMAIN-CONTAINING PROTEIN"/>
    <property type="match status" value="1"/>
</dbReference>
<gene>
    <name evidence="3" type="ORF">DespoDRAFT_02985</name>
</gene>
<evidence type="ECO:0000256" key="1">
    <source>
        <dbReference type="SAM" id="SignalP"/>
    </source>
</evidence>
<dbReference type="EMBL" id="CM001488">
    <property type="protein sequence ID" value="EIM64799.1"/>
    <property type="molecule type" value="Genomic_DNA"/>
</dbReference>
<reference evidence="3 4" key="1">
    <citation type="submission" date="2011-09" db="EMBL/GenBank/DDBJ databases">
        <authorList>
            <consortium name="US DOE Joint Genome Institute (JGI-PGF)"/>
            <person name="Lucas S."/>
            <person name="Han J."/>
            <person name="Lapidus A."/>
            <person name="Cheng J.-F."/>
            <person name="Goodwin L."/>
            <person name="Pitluck S."/>
            <person name="Peters L."/>
            <person name="Land M.L."/>
            <person name="Hauser L."/>
            <person name="Orellana R."/>
            <person name="Lovley D."/>
            <person name="Woyke T.J."/>
        </authorList>
    </citation>
    <scope>NUCLEOTIDE SEQUENCE [LARGE SCALE GENOMIC DNA]</scope>
    <source>
        <strain evidence="3 4">2ac9</strain>
    </source>
</reference>
<feature type="domain" description="FecR protein" evidence="2">
    <location>
        <begin position="57"/>
        <end position="144"/>
    </location>
</feature>
<organism evidence="3 4">
    <name type="scientific">Desulfobacter postgatei 2ac9</name>
    <dbReference type="NCBI Taxonomy" id="879212"/>
    <lineage>
        <taxon>Bacteria</taxon>
        <taxon>Pseudomonadati</taxon>
        <taxon>Thermodesulfobacteriota</taxon>
        <taxon>Desulfobacteria</taxon>
        <taxon>Desulfobacterales</taxon>
        <taxon>Desulfobacteraceae</taxon>
        <taxon>Desulfobacter</taxon>
    </lineage>
</organism>
<dbReference type="OrthoDB" id="5415289at2"/>
<dbReference type="PANTHER" id="PTHR38731">
    <property type="entry name" value="LIPL45-RELATED LIPOPROTEIN-RELATED"/>
    <property type="match status" value="1"/>
</dbReference>
<dbReference type="HOGENOM" id="CLU_122741_0_0_7"/>
<dbReference type="AlphaFoldDB" id="I5B5N6"/>
<dbReference type="Proteomes" id="UP000005778">
    <property type="component" value="Chromosome"/>
</dbReference>
<dbReference type="STRING" id="879212.DespoDRAFT_02985"/>
<keyword evidence="1" id="KW-0732">Signal</keyword>
<evidence type="ECO:0000259" key="2">
    <source>
        <dbReference type="Pfam" id="PF04773"/>
    </source>
</evidence>
<reference evidence="3 4" key="2">
    <citation type="submission" date="2012-02" db="EMBL/GenBank/DDBJ databases">
        <title>Improved High-Quality Draft sequence of Desulfobacter postgatei 2ac9.</title>
        <authorList>
            <consortium name="US DOE Joint Genome Institute"/>
            <person name="Lucas S."/>
            <person name="Han J."/>
            <person name="Lapidus A."/>
            <person name="Cheng J.-F."/>
            <person name="Goodwin L."/>
            <person name="Pitluck S."/>
            <person name="Peters L."/>
            <person name="Ovchinnikova G."/>
            <person name="Held B."/>
            <person name="Detter J.C."/>
            <person name="Han C."/>
            <person name="Tapia R."/>
            <person name="Land M."/>
            <person name="Hauser L."/>
            <person name="Kyrpides N."/>
            <person name="Ivanova N."/>
            <person name="Pagani I."/>
            <person name="Orellana R."/>
            <person name="Lovley D."/>
            <person name="Woyke T."/>
        </authorList>
    </citation>
    <scope>NUCLEOTIDE SEQUENCE [LARGE SCALE GENOMIC DNA]</scope>
    <source>
        <strain evidence="3 4">2ac9</strain>
    </source>
</reference>
<dbReference type="Pfam" id="PF04773">
    <property type="entry name" value="FecR"/>
    <property type="match status" value="1"/>
</dbReference>
<dbReference type="eggNOG" id="COG4254">
    <property type="taxonomic scope" value="Bacteria"/>
</dbReference>
<proteinExistence type="predicted"/>
<name>I5B5N6_9BACT</name>
<dbReference type="RefSeq" id="WP_004074439.1">
    <property type="nucleotide sequence ID" value="NZ_CM001488.1"/>
</dbReference>
<feature type="chain" id="PRO_5003699590" description="FecR protein domain-containing protein" evidence="1">
    <location>
        <begin position="22"/>
        <end position="146"/>
    </location>
</feature>
<sequence>MKHIIKIVIFFMVGCWATAFAQDGKVGFIKKLSGDVSIKRGETIVATAQGDPILKSDVLITKTDSSVGIIFTDGTTIAIGQNTECNIENYMFEPKANAYAFNLYLKKGKAIYNSGRIGKLAPDKVSLKTPNAIVGTRGTHFIIQVN</sequence>
<feature type="signal peptide" evidence="1">
    <location>
        <begin position="1"/>
        <end position="21"/>
    </location>
</feature>
<keyword evidence="4" id="KW-1185">Reference proteome</keyword>